<protein>
    <submittedName>
        <fullName evidence="1">Uncharacterized protein</fullName>
    </submittedName>
</protein>
<keyword evidence="2" id="KW-1185">Reference proteome</keyword>
<organism evidence="1 2">
    <name type="scientific">Armillaria ostoyae</name>
    <name type="common">Armillaria root rot fungus</name>
    <dbReference type="NCBI Taxonomy" id="47428"/>
    <lineage>
        <taxon>Eukaryota</taxon>
        <taxon>Fungi</taxon>
        <taxon>Dikarya</taxon>
        <taxon>Basidiomycota</taxon>
        <taxon>Agaricomycotina</taxon>
        <taxon>Agaricomycetes</taxon>
        <taxon>Agaricomycetidae</taxon>
        <taxon>Agaricales</taxon>
        <taxon>Marasmiineae</taxon>
        <taxon>Physalacriaceae</taxon>
        <taxon>Armillaria</taxon>
    </lineage>
</organism>
<evidence type="ECO:0000313" key="1">
    <source>
        <dbReference type="EMBL" id="SJK96838.1"/>
    </source>
</evidence>
<dbReference type="AlphaFoldDB" id="A0A284QK50"/>
<evidence type="ECO:0000313" key="2">
    <source>
        <dbReference type="Proteomes" id="UP000219338"/>
    </source>
</evidence>
<dbReference type="Proteomes" id="UP000219338">
    <property type="component" value="Unassembled WGS sequence"/>
</dbReference>
<accession>A0A284QK50</accession>
<reference evidence="2" key="1">
    <citation type="journal article" date="2017" name="Nat. Ecol. Evol.">
        <title>Genome expansion and lineage-specific genetic innovations in the forest pathogenic fungi Armillaria.</title>
        <authorList>
            <person name="Sipos G."/>
            <person name="Prasanna A.N."/>
            <person name="Walter M.C."/>
            <person name="O'Connor E."/>
            <person name="Balint B."/>
            <person name="Krizsan K."/>
            <person name="Kiss B."/>
            <person name="Hess J."/>
            <person name="Varga T."/>
            <person name="Slot J."/>
            <person name="Riley R."/>
            <person name="Boka B."/>
            <person name="Rigling D."/>
            <person name="Barry K."/>
            <person name="Lee J."/>
            <person name="Mihaltcheva S."/>
            <person name="LaButti K."/>
            <person name="Lipzen A."/>
            <person name="Waldron R."/>
            <person name="Moloney N.M."/>
            <person name="Sperisen C."/>
            <person name="Kredics L."/>
            <person name="Vagvoelgyi C."/>
            <person name="Patrignani A."/>
            <person name="Fitzpatrick D."/>
            <person name="Nagy I."/>
            <person name="Doyle S."/>
            <person name="Anderson J.B."/>
            <person name="Grigoriev I.V."/>
            <person name="Gueldener U."/>
            <person name="Muensterkoetter M."/>
            <person name="Nagy L.G."/>
        </authorList>
    </citation>
    <scope>NUCLEOTIDE SEQUENCE [LARGE SCALE GENOMIC DNA]</scope>
    <source>
        <strain evidence="2">C18/9</strain>
    </source>
</reference>
<proteinExistence type="predicted"/>
<name>A0A284QK50_ARMOS</name>
<dbReference type="EMBL" id="FUEG01000001">
    <property type="protein sequence ID" value="SJK96838.1"/>
    <property type="molecule type" value="Genomic_DNA"/>
</dbReference>
<sequence>MGLLYRRTVGSMDVHGVQMKHASLNRTTLSRHTNVNVRTLVMVIILLPTKTFGNYVLPGMYDTTCPFRNERLLTRTFMTLFCINVQGAE</sequence>
<gene>
    <name evidence="1" type="ORF">ARMOST_00084</name>
</gene>